<dbReference type="Gene3D" id="2.130.10.10">
    <property type="entry name" value="YVTN repeat-like/Quinoprotein amine dehydrogenase"/>
    <property type="match status" value="1"/>
</dbReference>
<dbReference type="InParanoid" id="A0A448YK47"/>
<protein>
    <submittedName>
        <fullName evidence="5">DEKNAAC102747</fullName>
    </submittedName>
</protein>
<proteinExistence type="predicted"/>
<dbReference type="FunCoup" id="A0A448YK47">
    <property type="interactions" value="616"/>
</dbReference>
<dbReference type="InterPro" id="IPR036322">
    <property type="entry name" value="WD40_repeat_dom_sf"/>
</dbReference>
<dbReference type="InterPro" id="IPR015943">
    <property type="entry name" value="WD40/YVTN_repeat-like_dom_sf"/>
</dbReference>
<feature type="region of interest" description="Disordered" evidence="4">
    <location>
        <begin position="1"/>
        <end position="44"/>
    </location>
</feature>
<evidence type="ECO:0000256" key="4">
    <source>
        <dbReference type="SAM" id="MobiDB-lite"/>
    </source>
</evidence>
<dbReference type="OrthoDB" id="10261640at2759"/>
<name>A0A448YK47_BRENA</name>
<keyword evidence="1 3" id="KW-0853">WD repeat</keyword>
<evidence type="ECO:0000256" key="1">
    <source>
        <dbReference type="ARBA" id="ARBA00022574"/>
    </source>
</evidence>
<reference evidence="5 6" key="1">
    <citation type="submission" date="2018-12" db="EMBL/GenBank/DDBJ databases">
        <authorList>
            <person name="Tiukova I."/>
            <person name="Dainat J."/>
        </authorList>
    </citation>
    <scope>NUCLEOTIDE SEQUENCE [LARGE SCALE GENOMIC DNA]</scope>
</reference>
<evidence type="ECO:0000313" key="5">
    <source>
        <dbReference type="EMBL" id="VEU21312.1"/>
    </source>
</evidence>
<dbReference type="InterPro" id="IPR051179">
    <property type="entry name" value="WD_repeat_multifunction"/>
</dbReference>
<dbReference type="EMBL" id="CAACVR010000012">
    <property type="protein sequence ID" value="VEU21312.1"/>
    <property type="molecule type" value="Genomic_DNA"/>
</dbReference>
<dbReference type="Pfam" id="PF00400">
    <property type="entry name" value="WD40"/>
    <property type="match status" value="1"/>
</dbReference>
<dbReference type="InterPro" id="IPR001680">
    <property type="entry name" value="WD40_rpt"/>
</dbReference>
<dbReference type="Proteomes" id="UP000290900">
    <property type="component" value="Unassembled WGS sequence"/>
</dbReference>
<dbReference type="PANTHER" id="PTHR19857:SF8">
    <property type="entry name" value="ANGIO-ASSOCIATED MIGRATORY CELL PROTEIN"/>
    <property type="match status" value="1"/>
</dbReference>
<accession>A0A448YK47</accession>
<dbReference type="SUPFAM" id="SSF50978">
    <property type="entry name" value="WD40 repeat-like"/>
    <property type="match status" value="1"/>
</dbReference>
<evidence type="ECO:0000256" key="3">
    <source>
        <dbReference type="PROSITE-ProRule" id="PRU00221"/>
    </source>
</evidence>
<dbReference type="SMART" id="SM00320">
    <property type="entry name" value="WD40"/>
    <property type="match status" value="7"/>
</dbReference>
<keyword evidence="6" id="KW-1185">Reference proteome</keyword>
<feature type="compositionally biased region" description="Acidic residues" evidence="4">
    <location>
        <begin position="11"/>
        <end position="44"/>
    </location>
</feature>
<dbReference type="AlphaFoldDB" id="A0A448YK47"/>
<sequence>MPEEQAHNLEGEEEPEYVSAQEVEEVVDEVEGAEEPKDDDLEDDEAMDAGERQIGAGARIDQQGNLEIDLSNNSIAYFDEHTDSIFTVATHPTLPLAATGGGDNVTYLWTTHTSPSRLVGKLEGYTESVIGSGFTADGKYLVTGDMTGQVLIHKSKKRGQIWEQYGQLQQVEEVSWITVHPKEDIFAFGSTDGSVWVYQIGDNSAVELIFTGYSHSLDCTAGEFFDVDNDNGELKLLTVSEDGTVIGWNCYTQQQLFRLDSTQMKGISPPWVSLAVNDATGKTAAIGSRDSQAAIVNLENGTIVNIFTVLEPKGEADVYDSSIEGISWCRSLNFLALGLVSGDIFIYDTHTWNVRKNLRCGDSVTKLEFFKDTPLLLGSSMDGKAYKWDSRTGETVYTYTGHHLGVLDFGIDCGNRLITAGDEGVSLVFDI</sequence>
<gene>
    <name evidence="5" type="ORF">BRENAR_LOCUS2047</name>
</gene>
<keyword evidence="2" id="KW-0677">Repeat</keyword>
<dbReference type="STRING" id="13370.A0A448YK47"/>
<dbReference type="PANTHER" id="PTHR19857">
    <property type="entry name" value="MITOCHONDRIAL DIVISION PROTEIN 1-RELATED"/>
    <property type="match status" value="1"/>
</dbReference>
<organism evidence="5 6">
    <name type="scientific">Brettanomyces naardenensis</name>
    <name type="common">Yeast</name>
    <dbReference type="NCBI Taxonomy" id="13370"/>
    <lineage>
        <taxon>Eukaryota</taxon>
        <taxon>Fungi</taxon>
        <taxon>Dikarya</taxon>
        <taxon>Ascomycota</taxon>
        <taxon>Saccharomycotina</taxon>
        <taxon>Pichiomycetes</taxon>
        <taxon>Pichiales</taxon>
        <taxon>Pichiaceae</taxon>
        <taxon>Brettanomyces</taxon>
    </lineage>
</organism>
<evidence type="ECO:0000256" key="2">
    <source>
        <dbReference type="ARBA" id="ARBA00022737"/>
    </source>
</evidence>
<feature type="repeat" description="WD" evidence="3">
    <location>
        <begin position="78"/>
        <end position="119"/>
    </location>
</feature>
<evidence type="ECO:0000313" key="6">
    <source>
        <dbReference type="Proteomes" id="UP000290900"/>
    </source>
</evidence>
<dbReference type="PROSITE" id="PS50082">
    <property type="entry name" value="WD_REPEATS_2"/>
    <property type="match status" value="1"/>
</dbReference>
<feature type="compositionally biased region" description="Basic and acidic residues" evidence="4">
    <location>
        <begin position="1"/>
        <end position="10"/>
    </location>
</feature>